<evidence type="ECO:0000256" key="2">
    <source>
        <dbReference type="ARBA" id="ARBA00022692"/>
    </source>
</evidence>
<dbReference type="InterPro" id="IPR047817">
    <property type="entry name" value="ABC2_TM_bact-type"/>
</dbReference>
<evidence type="ECO:0000256" key="3">
    <source>
        <dbReference type="ARBA" id="ARBA00022989"/>
    </source>
</evidence>
<gene>
    <name evidence="7" type="ORF">A8950_3557</name>
</gene>
<feature type="domain" description="ABC transmembrane type-2" evidence="6">
    <location>
        <begin position="35"/>
        <end position="259"/>
    </location>
</feature>
<reference evidence="7 8" key="1">
    <citation type="submission" date="2019-03" db="EMBL/GenBank/DDBJ databases">
        <title>Genomic Encyclopedia of Type Strains, Phase III (KMG-III): the genomes of soil and plant-associated and newly described type strains.</title>
        <authorList>
            <person name="Whitman W."/>
        </authorList>
    </citation>
    <scope>NUCLEOTIDE SEQUENCE [LARGE SCALE GENOMIC DNA]</scope>
    <source>
        <strain evidence="7 8">CGMCC 1.7660</strain>
    </source>
</reference>
<sequence length="264" mass="28325">MSLLAQPRRFGAVNWLGLATLAWREGRRGLKDYNYQLLGPIVSALLYLAIFHLAWSTIGAGGAAAMLAFIAPGLVVFVACEKAFENACGSLIFDKHERVIADLLMAPLSPIERVLGYLGGACAAGWVVGAAVAIAALLFAPLGLHDPLALVFFGLMGTVLHSLIGILVGIWAEKWDSYAAIHTFLLLPLAFLSGLFYRVQDLPALGQALLLFNPVFYVIDGFRYGVSGEAAASLGKGAVVLVAVNLALFVLAWVWLRRGYRLKP</sequence>
<evidence type="ECO:0000256" key="1">
    <source>
        <dbReference type="ARBA" id="ARBA00004141"/>
    </source>
</evidence>
<comment type="similarity">
    <text evidence="5">Belongs to the ABC-2 integral membrane protein family.</text>
</comment>
<feature type="transmembrane region" description="Helical" evidence="5">
    <location>
        <begin position="148"/>
        <end position="172"/>
    </location>
</feature>
<keyword evidence="3 5" id="KW-1133">Transmembrane helix</keyword>
<dbReference type="Proteomes" id="UP000295783">
    <property type="component" value="Unassembled WGS sequence"/>
</dbReference>
<comment type="caution">
    <text evidence="7">The sequence shown here is derived from an EMBL/GenBank/DDBJ whole genome shotgun (WGS) entry which is preliminary data.</text>
</comment>
<dbReference type="InterPro" id="IPR052522">
    <property type="entry name" value="ABC-2_transport_permease"/>
</dbReference>
<dbReference type="RefSeq" id="WP_133614994.1">
    <property type="nucleotide sequence ID" value="NZ_SNYW01000013.1"/>
</dbReference>
<name>A0A4V3DDY6_9PROT</name>
<keyword evidence="2 5" id="KW-0812">Transmembrane</keyword>
<feature type="transmembrane region" description="Helical" evidence="5">
    <location>
        <begin position="37"/>
        <end position="55"/>
    </location>
</feature>
<proteinExistence type="inferred from homology"/>
<dbReference type="AlphaFoldDB" id="A0A4V3DDY6"/>
<dbReference type="GO" id="GO:0043190">
    <property type="term" value="C:ATP-binding cassette (ABC) transporter complex"/>
    <property type="evidence" value="ECO:0007669"/>
    <property type="project" value="InterPro"/>
</dbReference>
<feature type="transmembrane region" description="Helical" evidence="5">
    <location>
        <begin position="238"/>
        <end position="256"/>
    </location>
</feature>
<keyword evidence="5" id="KW-0813">Transport</keyword>
<dbReference type="InterPro" id="IPR000412">
    <property type="entry name" value="ABC_2_transport"/>
</dbReference>
<dbReference type="PROSITE" id="PS51012">
    <property type="entry name" value="ABC_TM2"/>
    <property type="match status" value="1"/>
</dbReference>
<feature type="transmembrane region" description="Helical" evidence="5">
    <location>
        <begin position="205"/>
        <end position="226"/>
    </location>
</feature>
<dbReference type="OrthoDB" id="9804001at2"/>
<accession>A0A4V3DDY6</accession>
<feature type="transmembrane region" description="Helical" evidence="5">
    <location>
        <begin position="114"/>
        <end position="142"/>
    </location>
</feature>
<dbReference type="PRINTS" id="PR00164">
    <property type="entry name" value="ABC2TRNSPORT"/>
</dbReference>
<keyword evidence="4 5" id="KW-0472">Membrane</keyword>
<protein>
    <recommendedName>
        <fullName evidence="5">Transport permease protein</fullName>
    </recommendedName>
</protein>
<evidence type="ECO:0000256" key="4">
    <source>
        <dbReference type="ARBA" id="ARBA00023136"/>
    </source>
</evidence>
<evidence type="ECO:0000313" key="7">
    <source>
        <dbReference type="EMBL" id="TDQ78501.1"/>
    </source>
</evidence>
<dbReference type="InterPro" id="IPR013525">
    <property type="entry name" value="ABC2_TM"/>
</dbReference>
<organism evidence="7 8">
    <name type="scientific">Dongia mobilis</name>
    <dbReference type="NCBI Taxonomy" id="578943"/>
    <lineage>
        <taxon>Bacteria</taxon>
        <taxon>Pseudomonadati</taxon>
        <taxon>Pseudomonadota</taxon>
        <taxon>Alphaproteobacteria</taxon>
        <taxon>Rhodospirillales</taxon>
        <taxon>Dongiaceae</taxon>
        <taxon>Dongia</taxon>
    </lineage>
</organism>
<dbReference type="GO" id="GO:0140359">
    <property type="term" value="F:ABC-type transporter activity"/>
    <property type="evidence" value="ECO:0007669"/>
    <property type="project" value="InterPro"/>
</dbReference>
<dbReference type="PANTHER" id="PTHR43332">
    <property type="entry name" value="INNER MEMBRANE TRANSPORT PERMEASE YADH-RELATED"/>
    <property type="match status" value="1"/>
</dbReference>
<dbReference type="PANTHER" id="PTHR43332:SF1">
    <property type="entry name" value="TRANSPORT PERMEASE PROTEIN"/>
    <property type="match status" value="1"/>
</dbReference>
<evidence type="ECO:0000259" key="6">
    <source>
        <dbReference type="PROSITE" id="PS51012"/>
    </source>
</evidence>
<keyword evidence="5" id="KW-1003">Cell membrane</keyword>
<dbReference type="EMBL" id="SNYW01000013">
    <property type="protein sequence ID" value="TDQ78501.1"/>
    <property type="molecule type" value="Genomic_DNA"/>
</dbReference>
<dbReference type="PIRSF" id="PIRSF006648">
    <property type="entry name" value="DrrB"/>
    <property type="match status" value="1"/>
</dbReference>
<dbReference type="Pfam" id="PF01061">
    <property type="entry name" value="ABC2_membrane"/>
    <property type="match status" value="1"/>
</dbReference>
<feature type="transmembrane region" description="Helical" evidence="5">
    <location>
        <begin position="179"/>
        <end position="199"/>
    </location>
</feature>
<keyword evidence="8" id="KW-1185">Reference proteome</keyword>
<comment type="subcellular location">
    <subcellularLocation>
        <location evidence="5">Cell inner membrane</location>
        <topology evidence="5">Multi-pass membrane protein</topology>
    </subcellularLocation>
    <subcellularLocation>
        <location evidence="1">Membrane</location>
        <topology evidence="1">Multi-pass membrane protein</topology>
    </subcellularLocation>
</comment>
<feature type="transmembrane region" description="Helical" evidence="5">
    <location>
        <begin position="61"/>
        <end position="80"/>
    </location>
</feature>
<evidence type="ECO:0000256" key="5">
    <source>
        <dbReference type="RuleBase" id="RU361157"/>
    </source>
</evidence>
<evidence type="ECO:0000313" key="8">
    <source>
        <dbReference type="Proteomes" id="UP000295783"/>
    </source>
</evidence>